<sequence length="118" mass="12225">MTQEPLHSEEQDESVRGAFTRLYADGRAYAEAEVARQKLRAAIVGAGVRDAAILAVVAAMLVFAAIVAGLVGAVLALAPLLGTGWATGAVFGGTLIVALLLLLIAKGRIDRMKKAVRA</sequence>
<protein>
    <recommendedName>
        <fullName evidence="4">Phage holin family protein</fullName>
    </recommendedName>
</protein>
<evidence type="ECO:0000256" key="1">
    <source>
        <dbReference type="SAM" id="Phobius"/>
    </source>
</evidence>
<dbReference type="Proteomes" id="UP000028411">
    <property type="component" value="Unassembled WGS sequence"/>
</dbReference>
<keyword evidence="1" id="KW-1133">Transmembrane helix</keyword>
<comment type="caution">
    <text evidence="2">The sequence shown here is derived from an EMBL/GenBank/DDBJ whole genome shotgun (WGS) entry which is preliminary data.</text>
</comment>
<feature type="transmembrane region" description="Helical" evidence="1">
    <location>
        <begin position="84"/>
        <end position="105"/>
    </location>
</feature>
<gene>
    <name evidence="2" type="ORF">BV95_03288</name>
</gene>
<evidence type="ECO:0000313" key="3">
    <source>
        <dbReference type="Proteomes" id="UP000028411"/>
    </source>
</evidence>
<feature type="transmembrane region" description="Helical" evidence="1">
    <location>
        <begin position="52"/>
        <end position="78"/>
    </location>
</feature>
<keyword evidence="1" id="KW-0472">Membrane</keyword>
<evidence type="ECO:0008006" key="4">
    <source>
        <dbReference type="Google" id="ProtNLM"/>
    </source>
</evidence>
<accession>A0A081RBA5</accession>
<dbReference type="AlphaFoldDB" id="A0A081RBA5"/>
<evidence type="ECO:0000313" key="2">
    <source>
        <dbReference type="EMBL" id="KEQ52478.1"/>
    </source>
</evidence>
<dbReference type="eggNOG" id="ENOG50306JJ">
    <property type="taxonomic scope" value="Bacteria"/>
</dbReference>
<organism evidence="2 3">
    <name type="scientific">Sphingobium chlorophenolicum</name>
    <dbReference type="NCBI Taxonomy" id="46429"/>
    <lineage>
        <taxon>Bacteria</taxon>
        <taxon>Pseudomonadati</taxon>
        <taxon>Pseudomonadota</taxon>
        <taxon>Alphaproteobacteria</taxon>
        <taxon>Sphingomonadales</taxon>
        <taxon>Sphingomonadaceae</taxon>
        <taxon>Sphingobium</taxon>
    </lineage>
</organism>
<proteinExistence type="predicted"/>
<name>A0A081RBA5_SPHCR</name>
<reference evidence="2 3" key="1">
    <citation type="submission" date="2014-02" db="EMBL/GenBank/DDBJ databases">
        <title>Whole genome sequence of Sphingobium chlorophenolicum NBRC 16172.</title>
        <authorList>
            <person name="Gan H.M."/>
            <person name="Gan H.Y."/>
            <person name="Chew T.H."/>
            <person name="Savka M.A."/>
        </authorList>
    </citation>
    <scope>NUCLEOTIDE SEQUENCE [LARGE SCALE GENOMIC DNA]</scope>
    <source>
        <strain evidence="2 3">NBRC 16172</strain>
    </source>
</reference>
<keyword evidence="1" id="KW-0812">Transmembrane</keyword>
<dbReference type="EMBL" id="JFHR01000042">
    <property type="protein sequence ID" value="KEQ52478.1"/>
    <property type="molecule type" value="Genomic_DNA"/>
</dbReference>
<dbReference type="RefSeq" id="WP_051749816.1">
    <property type="nucleotide sequence ID" value="NZ_JFHR01000042.1"/>
</dbReference>
<dbReference type="OrthoDB" id="7472703at2"/>
<dbReference type="PATRIC" id="fig|46429.4.peg.3274"/>